<keyword evidence="1" id="KW-0472">Membrane</keyword>
<comment type="caution">
    <text evidence="2">The sequence shown here is derived from an EMBL/GenBank/DDBJ whole genome shotgun (WGS) entry which is preliminary data.</text>
</comment>
<name>A0A109N1U9_9BACI</name>
<dbReference type="RefSeq" id="WP_061140941.1">
    <property type="nucleotide sequence ID" value="NZ_LNNH01000010.1"/>
</dbReference>
<accession>A0A109N1U9</accession>
<feature type="transmembrane region" description="Helical" evidence="1">
    <location>
        <begin position="83"/>
        <end position="103"/>
    </location>
</feature>
<feature type="transmembrane region" description="Helical" evidence="1">
    <location>
        <begin position="48"/>
        <end position="71"/>
    </location>
</feature>
<dbReference type="Proteomes" id="UP000064189">
    <property type="component" value="Unassembled WGS sequence"/>
</dbReference>
<feature type="transmembrane region" description="Helical" evidence="1">
    <location>
        <begin position="20"/>
        <end position="42"/>
    </location>
</feature>
<evidence type="ECO:0000313" key="2">
    <source>
        <dbReference type="EMBL" id="KWW21941.1"/>
    </source>
</evidence>
<evidence type="ECO:0000313" key="3">
    <source>
        <dbReference type="Proteomes" id="UP000064189"/>
    </source>
</evidence>
<reference evidence="2 3" key="1">
    <citation type="submission" date="2015-11" db="EMBL/GenBank/DDBJ databases">
        <title>Genome Sequence of Bacillus simplex strain VanAntwerpen2.</title>
        <authorList>
            <person name="Couger M.B."/>
        </authorList>
    </citation>
    <scope>NUCLEOTIDE SEQUENCE [LARGE SCALE GENOMIC DNA]</scope>
    <source>
        <strain evidence="2 3">VanAntwerpen02</strain>
    </source>
</reference>
<keyword evidence="1" id="KW-1133">Transmembrane helix</keyword>
<dbReference type="EMBL" id="LNNH01000010">
    <property type="protein sequence ID" value="KWW21941.1"/>
    <property type="molecule type" value="Genomic_DNA"/>
</dbReference>
<sequence length="105" mass="12444">MRSFLDKIKNTFFEKLSRRIKPLMFVQILLSIIAIFVSLQALNEIDTTVYYTYSTIIKITVGFVMLLIGIENYIVNKRNKKEYIIWFVAALIFFGIAIDQFFFLR</sequence>
<gene>
    <name evidence="2" type="ORF">AS888_05520</name>
</gene>
<organism evidence="2 3">
    <name type="scientific">Peribacillus simplex</name>
    <dbReference type="NCBI Taxonomy" id="1478"/>
    <lineage>
        <taxon>Bacteria</taxon>
        <taxon>Bacillati</taxon>
        <taxon>Bacillota</taxon>
        <taxon>Bacilli</taxon>
        <taxon>Bacillales</taxon>
        <taxon>Bacillaceae</taxon>
        <taxon>Peribacillus</taxon>
    </lineage>
</organism>
<keyword evidence="1" id="KW-0812">Transmembrane</keyword>
<keyword evidence="3" id="KW-1185">Reference proteome</keyword>
<protein>
    <recommendedName>
        <fullName evidence="4">DUF3953 domain-containing protein</fullName>
    </recommendedName>
</protein>
<evidence type="ECO:0000256" key="1">
    <source>
        <dbReference type="SAM" id="Phobius"/>
    </source>
</evidence>
<evidence type="ECO:0008006" key="4">
    <source>
        <dbReference type="Google" id="ProtNLM"/>
    </source>
</evidence>
<dbReference type="AlphaFoldDB" id="A0A109N1U9"/>
<proteinExistence type="predicted"/>